<dbReference type="InterPro" id="IPR035952">
    <property type="entry name" value="Rhomboid-like_sf"/>
</dbReference>
<evidence type="ECO:0000256" key="3">
    <source>
        <dbReference type="ARBA" id="ARBA00022989"/>
    </source>
</evidence>
<dbReference type="RefSeq" id="WP_268612893.1">
    <property type="nucleotide sequence ID" value="NZ_CP113797.1"/>
</dbReference>
<dbReference type="AlphaFoldDB" id="A0A9E9CA87"/>
<dbReference type="PANTHER" id="PTHR43731:SF9">
    <property type="entry name" value="SLR1461 PROTEIN"/>
    <property type="match status" value="1"/>
</dbReference>
<evidence type="ECO:0000313" key="7">
    <source>
        <dbReference type="EMBL" id="WAL62553.1"/>
    </source>
</evidence>
<evidence type="ECO:0000256" key="4">
    <source>
        <dbReference type="ARBA" id="ARBA00023136"/>
    </source>
</evidence>
<feature type="transmembrane region" description="Helical" evidence="5">
    <location>
        <begin position="124"/>
        <end position="143"/>
    </location>
</feature>
<proteinExistence type="predicted"/>
<keyword evidence="7" id="KW-0378">Hydrolase</keyword>
<sequence length="201" mass="21938">MSSQDEMKGIAQEIQAQVLILGTFVGVMWVLELIDIPLGGTRGFCNGLNQFGIFPRQLSGLRGILFAPFLHGGFGHLIANTIPFVTLGWLVMLRRTIDFFWVTAIAMFVGGMGTWLLGAPGCHIGASGVIFGYLGYLIARGYFERKLLSLLFSLIVLVMYGGLLWGILPVRIGISWEGHLFGFLGGVVAAKLLATPRRSYN</sequence>
<dbReference type="GO" id="GO:0006508">
    <property type="term" value="P:proteolysis"/>
    <property type="evidence" value="ECO:0007669"/>
    <property type="project" value="UniProtKB-KW"/>
</dbReference>
<dbReference type="InterPro" id="IPR022764">
    <property type="entry name" value="Peptidase_S54_rhomboid_dom"/>
</dbReference>
<keyword evidence="3 5" id="KW-1133">Transmembrane helix</keyword>
<protein>
    <submittedName>
        <fullName evidence="7">Rhomboid family intramembrane serine protease</fullName>
        <ecNumber evidence="7">3.4.21.105</ecNumber>
    </submittedName>
</protein>
<evidence type="ECO:0000259" key="6">
    <source>
        <dbReference type="Pfam" id="PF01694"/>
    </source>
</evidence>
<feature type="transmembrane region" description="Helical" evidence="5">
    <location>
        <begin position="69"/>
        <end position="92"/>
    </location>
</feature>
<feature type="transmembrane region" description="Helical" evidence="5">
    <location>
        <begin position="150"/>
        <end position="168"/>
    </location>
</feature>
<evidence type="ECO:0000313" key="8">
    <source>
        <dbReference type="Proteomes" id="UP001163152"/>
    </source>
</evidence>
<keyword evidence="2 5" id="KW-0812">Transmembrane</keyword>
<name>A0A9E9CA87_9CYAN</name>
<feature type="transmembrane region" description="Helical" evidence="5">
    <location>
        <begin position="16"/>
        <end position="34"/>
    </location>
</feature>
<dbReference type="PANTHER" id="PTHR43731">
    <property type="entry name" value="RHOMBOID PROTEASE"/>
    <property type="match status" value="1"/>
</dbReference>
<feature type="domain" description="Peptidase S54 rhomboid" evidence="6">
    <location>
        <begin position="63"/>
        <end position="193"/>
    </location>
</feature>
<evidence type="ECO:0000256" key="5">
    <source>
        <dbReference type="SAM" id="Phobius"/>
    </source>
</evidence>
<dbReference type="GO" id="GO:0004252">
    <property type="term" value="F:serine-type endopeptidase activity"/>
    <property type="evidence" value="ECO:0007669"/>
    <property type="project" value="InterPro"/>
</dbReference>
<organism evidence="7 8">
    <name type="scientific">Thermocoleostomius sinensis A174</name>
    <dbReference type="NCBI Taxonomy" id="2016057"/>
    <lineage>
        <taxon>Bacteria</taxon>
        <taxon>Bacillati</taxon>
        <taxon>Cyanobacteriota</taxon>
        <taxon>Cyanophyceae</taxon>
        <taxon>Oculatellales</taxon>
        <taxon>Oculatellaceae</taxon>
        <taxon>Thermocoleostomius</taxon>
    </lineage>
</organism>
<dbReference type="EMBL" id="CP113797">
    <property type="protein sequence ID" value="WAL62553.1"/>
    <property type="molecule type" value="Genomic_DNA"/>
</dbReference>
<reference evidence="7" key="1">
    <citation type="submission" date="2022-12" db="EMBL/GenBank/DDBJ databases">
        <title>Polyphasic identification of a Novel Hot-Spring Cyanobacterium Ocullathermofonsia sinensis gen nov. sp. nov. and Genomic Insights on its Adaptations to the Thermal Habitat.</title>
        <authorList>
            <person name="Daroch M."/>
            <person name="Tang J."/>
            <person name="Jiang Y."/>
        </authorList>
    </citation>
    <scope>NUCLEOTIDE SEQUENCE</scope>
    <source>
        <strain evidence="7">PKUAC-SCTA174</strain>
    </source>
</reference>
<comment type="subcellular location">
    <subcellularLocation>
        <location evidence="1">Membrane</location>
        <topology evidence="1">Multi-pass membrane protein</topology>
    </subcellularLocation>
</comment>
<dbReference type="InterPro" id="IPR050925">
    <property type="entry name" value="Rhomboid_protease_S54"/>
</dbReference>
<evidence type="ECO:0000256" key="1">
    <source>
        <dbReference type="ARBA" id="ARBA00004141"/>
    </source>
</evidence>
<feature type="transmembrane region" description="Helical" evidence="5">
    <location>
        <begin position="99"/>
        <end position="118"/>
    </location>
</feature>
<dbReference type="SUPFAM" id="SSF144091">
    <property type="entry name" value="Rhomboid-like"/>
    <property type="match status" value="1"/>
</dbReference>
<dbReference type="EC" id="3.4.21.105" evidence="7"/>
<feature type="transmembrane region" description="Helical" evidence="5">
    <location>
        <begin position="174"/>
        <end position="194"/>
    </location>
</feature>
<keyword evidence="4 5" id="KW-0472">Membrane</keyword>
<keyword evidence="8" id="KW-1185">Reference proteome</keyword>
<dbReference type="KEGG" id="tsin:OXH18_11335"/>
<accession>A0A9E9CA87</accession>
<evidence type="ECO:0000256" key="2">
    <source>
        <dbReference type="ARBA" id="ARBA00022692"/>
    </source>
</evidence>
<dbReference type="Gene3D" id="1.20.1540.10">
    <property type="entry name" value="Rhomboid-like"/>
    <property type="match status" value="1"/>
</dbReference>
<dbReference type="GO" id="GO:0016020">
    <property type="term" value="C:membrane"/>
    <property type="evidence" value="ECO:0007669"/>
    <property type="project" value="UniProtKB-SubCell"/>
</dbReference>
<dbReference type="Pfam" id="PF01694">
    <property type="entry name" value="Rhomboid"/>
    <property type="match status" value="1"/>
</dbReference>
<dbReference type="Proteomes" id="UP001163152">
    <property type="component" value="Chromosome"/>
</dbReference>
<keyword evidence="7" id="KW-0645">Protease</keyword>
<gene>
    <name evidence="7" type="ORF">OXH18_11335</name>
</gene>